<dbReference type="AlphaFoldDB" id="A0A4R6VEJ8"/>
<accession>A0A4R6VEJ8</accession>
<evidence type="ECO:0000313" key="1">
    <source>
        <dbReference type="EMBL" id="TDQ58938.1"/>
    </source>
</evidence>
<comment type="caution">
    <text evidence="1">The sequence shown here is derived from an EMBL/GenBank/DDBJ whole genome shotgun (WGS) entry which is preliminary data.</text>
</comment>
<proteinExistence type="predicted"/>
<keyword evidence="2" id="KW-1185">Reference proteome</keyword>
<gene>
    <name evidence="1" type="ORF">EV188_104687</name>
</gene>
<dbReference type="EMBL" id="SNYO01000004">
    <property type="protein sequence ID" value="TDQ58938.1"/>
    <property type="molecule type" value="Genomic_DNA"/>
</dbReference>
<reference evidence="1 2" key="1">
    <citation type="submission" date="2019-03" db="EMBL/GenBank/DDBJ databases">
        <title>Genomic Encyclopedia of Type Strains, Phase IV (KMG-IV): sequencing the most valuable type-strain genomes for metagenomic binning, comparative biology and taxonomic classification.</title>
        <authorList>
            <person name="Goeker M."/>
        </authorList>
    </citation>
    <scope>NUCLEOTIDE SEQUENCE [LARGE SCALE GENOMIC DNA]</scope>
    <source>
        <strain evidence="1 2">DSM 45775</strain>
    </source>
</reference>
<protein>
    <submittedName>
        <fullName evidence="1">Uncharacterized protein</fullName>
    </submittedName>
</protein>
<dbReference type="RefSeq" id="WP_133827708.1">
    <property type="nucleotide sequence ID" value="NZ_BAABHR010000033.1"/>
</dbReference>
<dbReference type="Proteomes" id="UP000295705">
    <property type="component" value="Unassembled WGS sequence"/>
</dbReference>
<organism evidence="1 2">
    <name type="scientific">Actinomycetospora succinea</name>
    <dbReference type="NCBI Taxonomy" id="663603"/>
    <lineage>
        <taxon>Bacteria</taxon>
        <taxon>Bacillati</taxon>
        <taxon>Actinomycetota</taxon>
        <taxon>Actinomycetes</taxon>
        <taxon>Pseudonocardiales</taxon>
        <taxon>Pseudonocardiaceae</taxon>
        <taxon>Actinomycetospora</taxon>
    </lineage>
</organism>
<sequence length="99" mass="10787">MLSPTPRTIILAGPIGTSEMTSLVNYCEQLQRSGLTELHLEMNAVTDCRRAGLDGLPVSVDGARWSHFLGLLSAAPVDEIQELCDDVRRLLPRPVPDSC</sequence>
<name>A0A4R6VEJ8_9PSEU</name>
<evidence type="ECO:0000313" key="2">
    <source>
        <dbReference type="Proteomes" id="UP000295705"/>
    </source>
</evidence>